<protein>
    <recommendedName>
        <fullName evidence="3">ATP F0F1 synthase synthase</fullName>
    </recommendedName>
</protein>
<reference evidence="1 2" key="1">
    <citation type="submission" date="2018-06" db="EMBL/GenBank/DDBJ databases">
        <authorList>
            <consortium name="Pathogen Informatics"/>
            <person name="Doyle S."/>
        </authorList>
    </citation>
    <scope>NUCLEOTIDE SEQUENCE [LARGE SCALE GENOMIC DNA]</scope>
    <source>
        <strain evidence="1 2">NCTC13337</strain>
    </source>
</reference>
<sequence>MNYILGKIPRKKLLYKVTSSNDVAYKDIAFNNENYVNYSPDHNLDEECWFKIDSFSKQEFFLNFLIKEFDSKELDTLSREQFKHLQYLCSIQSNKEIFCFQKVTPSLFLERQSIIYIGDSAKLEEANNRILIKQEPDAVYFKNQDILIFKYLPVISSIFKGIDTLYKEATAQETTDFLSNSFIKLKDFDSTKVGKPNRKRIAMAMASLGKFDDNMKLQLFDYINNYCSSKLKFHKDELAFEISTDEELKFLLYGIEQRFYTTLLGNEKRLANSVIDIN</sequence>
<name>A0A380MPQ9_9GAMM</name>
<dbReference type="RefSeq" id="WP_072576366.1">
    <property type="nucleotide sequence ID" value="NZ_LWHB01000066.1"/>
</dbReference>
<organism evidence="1 2">
    <name type="scientific">Suttonella ornithocola</name>
    <dbReference type="NCBI Taxonomy" id="279832"/>
    <lineage>
        <taxon>Bacteria</taxon>
        <taxon>Pseudomonadati</taxon>
        <taxon>Pseudomonadota</taxon>
        <taxon>Gammaproteobacteria</taxon>
        <taxon>Cardiobacteriales</taxon>
        <taxon>Cardiobacteriaceae</taxon>
        <taxon>Suttonella</taxon>
    </lineage>
</organism>
<dbReference type="AlphaFoldDB" id="A0A380MPQ9"/>
<gene>
    <name evidence="1" type="ORF">NCTC13337_00546</name>
</gene>
<proteinExistence type="predicted"/>
<dbReference type="EMBL" id="UHIC01000001">
    <property type="protein sequence ID" value="SUO94046.1"/>
    <property type="molecule type" value="Genomic_DNA"/>
</dbReference>
<evidence type="ECO:0000313" key="2">
    <source>
        <dbReference type="Proteomes" id="UP000254601"/>
    </source>
</evidence>
<dbReference type="OrthoDB" id="8617654at2"/>
<evidence type="ECO:0008006" key="3">
    <source>
        <dbReference type="Google" id="ProtNLM"/>
    </source>
</evidence>
<dbReference type="Proteomes" id="UP000254601">
    <property type="component" value="Unassembled WGS sequence"/>
</dbReference>
<evidence type="ECO:0000313" key="1">
    <source>
        <dbReference type="EMBL" id="SUO94046.1"/>
    </source>
</evidence>
<accession>A0A380MPQ9</accession>
<keyword evidence="2" id="KW-1185">Reference proteome</keyword>